<dbReference type="InterPro" id="IPR009019">
    <property type="entry name" value="KH_sf_prok-type"/>
</dbReference>
<gene>
    <name evidence="3" type="primary">khpA</name>
    <name evidence="4" type="ORF">FC90_GL001250</name>
</gene>
<dbReference type="Proteomes" id="UP000050823">
    <property type="component" value="Unassembled WGS sequence"/>
</dbReference>
<dbReference type="HAMAP" id="MF_00088">
    <property type="entry name" value="KhpA"/>
    <property type="match status" value="1"/>
</dbReference>
<dbReference type="InterPro" id="IPR015946">
    <property type="entry name" value="KH_dom-like_a/b"/>
</dbReference>
<dbReference type="SUPFAM" id="SSF54814">
    <property type="entry name" value="Prokaryotic type KH domain (KH-domain type II)"/>
    <property type="match status" value="1"/>
</dbReference>
<dbReference type="GO" id="GO:0071555">
    <property type="term" value="P:cell wall organization"/>
    <property type="evidence" value="ECO:0007669"/>
    <property type="project" value="UniProtKB-KW"/>
</dbReference>
<dbReference type="Gene3D" id="3.30.300.20">
    <property type="match status" value="1"/>
</dbReference>
<keyword evidence="3" id="KW-0143">Chaperone</keyword>
<dbReference type="EMBL" id="AYZB01000005">
    <property type="protein sequence ID" value="KRM24008.1"/>
    <property type="molecule type" value="Genomic_DNA"/>
</dbReference>
<name>A0AA89I3K1_9LACO</name>
<comment type="subunit">
    <text evidence="3">Forms a complex with KhpB.</text>
</comment>
<organism evidence="4 5">
    <name type="scientific">Latilactobacillus graminis DSM 20719</name>
    <dbReference type="NCBI Taxonomy" id="1423752"/>
    <lineage>
        <taxon>Bacteria</taxon>
        <taxon>Bacillati</taxon>
        <taxon>Bacillota</taxon>
        <taxon>Bacilli</taxon>
        <taxon>Lactobacillales</taxon>
        <taxon>Lactobacillaceae</taxon>
        <taxon>Latilactobacillus</taxon>
    </lineage>
</organism>
<keyword evidence="3" id="KW-0961">Cell wall biogenesis/degradation</keyword>
<protein>
    <recommendedName>
        <fullName evidence="3">RNA-binding protein KhpA</fullName>
    </recommendedName>
    <alternativeName>
        <fullName evidence="3">KH-domain protein A</fullName>
    </alternativeName>
</protein>
<keyword evidence="3" id="KW-0133">Cell shape</keyword>
<comment type="caution">
    <text evidence="4">The sequence shown here is derived from an EMBL/GenBank/DDBJ whole genome shotgun (WGS) entry which is preliminary data.</text>
</comment>
<comment type="similarity">
    <text evidence="3">Belongs to the KhpA RNA-binding protein family.</text>
</comment>
<keyword evidence="2 3" id="KW-0694">RNA-binding</keyword>
<dbReference type="AlphaFoldDB" id="A0AA89I3K1"/>
<dbReference type="InterPro" id="IPR020627">
    <property type="entry name" value="KhpA"/>
</dbReference>
<dbReference type="GO" id="GO:0009252">
    <property type="term" value="P:peptidoglycan biosynthetic process"/>
    <property type="evidence" value="ECO:0007669"/>
    <property type="project" value="UniProtKB-UniRule"/>
</dbReference>
<evidence type="ECO:0000256" key="2">
    <source>
        <dbReference type="ARBA" id="ARBA00022884"/>
    </source>
</evidence>
<keyword evidence="1 3" id="KW-0963">Cytoplasm</keyword>
<dbReference type="RefSeq" id="WP_057907785.1">
    <property type="nucleotide sequence ID" value="NZ_AYZB01000005.1"/>
</dbReference>
<proteinExistence type="inferred from homology"/>
<dbReference type="PANTHER" id="PTHR34654">
    <property type="entry name" value="UPF0109 PROTEIN SCO5592"/>
    <property type="match status" value="1"/>
</dbReference>
<evidence type="ECO:0000256" key="1">
    <source>
        <dbReference type="ARBA" id="ARBA00022490"/>
    </source>
</evidence>
<evidence type="ECO:0000313" key="4">
    <source>
        <dbReference type="EMBL" id="KRM24008.1"/>
    </source>
</evidence>
<dbReference type="PROSITE" id="PS50084">
    <property type="entry name" value="KH_TYPE_1"/>
    <property type="match status" value="1"/>
</dbReference>
<dbReference type="GO" id="GO:0008360">
    <property type="term" value="P:regulation of cell shape"/>
    <property type="evidence" value="ECO:0007669"/>
    <property type="project" value="UniProtKB-KW"/>
</dbReference>
<evidence type="ECO:0000256" key="3">
    <source>
        <dbReference type="HAMAP-Rule" id="MF_00088"/>
    </source>
</evidence>
<dbReference type="PANTHER" id="PTHR34654:SF1">
    <property type="entry name" value="RNA-BINDING PROTEIN KHPA"/>
    <property type="match status" value="1"/>
</dbReference>
<dbReference type="CDD" id="cd22533">
    <property type="entry name" value="KH-II_YlqC-like"/>
    <property type="match status" value="1"/>
</dbReference>
<sequence length="80" mass="9234">MTDVKELIIAIVQPLVEHPDNVKLTEHETERFMEFDLQVDSTDIGRVIGKQGRVVQSIRNIVYSVKTPYQKRVRLNIVDA</sequence>
<reference evidence="4 5" key="1">
    <citation type="journal article" date="2015" name="Genome Announc.">
        <title>Expanding the biotechnology potential of lactobacilli through comparative genomics of 213 strains and associated genera.</title>
        <authorList>
            <person name="Sun Z."/>
            <person name="Harris H.M."/>
            <person name="McCann A."/>
            <person name="Guo C."/>
            <person name="Argimon S."/>
            <person name="Zhang W."/>
            <person name="Yang X."/>
            <person name="Jeffery I.B."/>
            <person name="Cooney J.C."/>
            <person name="Kagawa T.F."/>
            <person name="Liu W."/>
            <person name="Song Y."/>
            <person name="Salvetti E."/>
            <person name="Wrobel A."/>
            <person name="Rasinkangas P."/>
            <person name="Parkhill J."/>
            <person name="Rea M.C."/>
            <person name="O'Sullivan O."/>
            <person name="Ritari J."/>
            <person name="Douillard F.P."/>
            <person name="Paul Ross R."/>
            <person name="Yang R."/>
            <person name="Briner A.E."/>
            <person name="Felis G.E."/>
            <person name="de Vos W.M."/>
            <person name="Barrangou R."/>
            <person name="Klaenhammer T.R."/>
            <person name="Caufield P.W."/>
            <person name="Cui Y."/>
            <person name="Zhang H."/>
            <person name="O'Toole P.W."/>
        </authorList>
    </citation>
    <scope>NUCLEOTIDE SEQUENCE [LARGE SCALE GENOMIC DNA]</scope>
    <source>
        <strain evidence="4 5">DSM 20719</strain>
    </source>
</reference>
<dbReference type="GO" id="GO:0005737">
    <property type="term" value="C:cytoplasm"/>
    <property type="evidence" value="ECO:0007669"/>
    <property type="project" value="UniProtKB-SubCell"/>
</dbReference>
<comment type="subcellular location">
    <subcellularLocation>
        <location evidence="3">Cytoplasm</location>
    </subcellularLocation>
</comment>
<dbReference type="Pfam" id="PF13083">
    <property type="entry name" value="KH_KhpA-B"/>
    <property type="match status" value="1"/>
</dbReference>
<accession>A0AA89I3K1</accession>
<comment type="function">
    <text evidence="3">A probable RNA chaperone. Forms a complex with KhpB which binds to cellular RNA and controls its expression. Plays a role in peptidoglycan (PG) homeostasis and cell length regulation.</text>
</comment>
<evidence type="ECO:0000313" key="5">
    <source>
        <dbReference type="Proteomes" id="UP000050823"/>
    </source>
</evidence>
<dbReference type="GO" id="GO:0003723">
    <property type="term" value="F:RNA binding"/>
    <property type="evidence" value="ECO:0007669"/>
    <property type="project" value="UniProtKB-UniRule"/>
</dbReference>